<reference evidence="1" key="1">
    <citation type="journal article" date="2021" name="PeerJ">
        <title>Extensive microbial diversity within the chicken gut microbiome revealed by metagenomics and culture.</title>
        <authorList>
            <person name="Gilroy R."/>
            <person name="Ravi A."/>
            <person name="Getino M."/>
            <person name="Pursley I."/>
            <person name="Horton D.L."/>
            <person name="Alikhan N.F."/>
            <person name="Baker D."/>
            <person name="Gharbi K."/>
            <person name="Hall N."/>
            <person name="Watson M."/>
            <person name="Adriaenssens E.M."/>
            <person name="Foster-Nyarko E."/>
            <person name="Jarju S."/>
            <person name="Secka A."/>
            <person name="Antonio M."/>
            <person name="Oren A."/>
            <person name="Chaudhuri R.R."/>
            <person name="La Ragione R."/>
            <person name="Hildebrand F."/>
            <person name="Pallen M.J."/>
        </authorList>
    </citation>
    <scope>NUCLEOTIDE SEQUENCE</scope>
    <source>
        <strain evidence="1">3204</strain>
    </source>
</reference>
<dbReference type="AlphaFoldDB" id="A0A9D2CMQ2"/>
<sequence>MELADIYHVVETYDSKELNRFLKHDWILLAVATHGDMDELGIKSESTKYSVGCNKKQYEFYKNHQKEFSDPDSFNLPF</sequence>
<dbReference type="EMBL" id="DXCM01000014">
    <property type="protein sequence ID" value="HIY91577.1"/>
    <property type="molecule type" value="Genomic_DNA"/>
</dbReference>
<reference evidence="1" key="2">
    <citation type="submission" date="2021-04" db="EMBL/GenBank/DDBJ databases">
        <authorList>
            <person name="Gilroy R."/>
        </authorList>
    </citation>
    <scope>NUCLEOTIDE SEQUENCE</scope>
    <source>
        <strain evidence="1">3204</strain>
    </source>
</reference>
<gene>
    <name evidence="1" type="ORF">H9820_01380</name>
</gene>
<evidence type="ECO:0000313" key="1">
    <source>
        <dbReference type="EMBL" id="HIY91577.1"/>
    </source>
</evidence>
<proteinExistence type="predicted"/>
<comment type="caution">
    <text evidence="1">The sequence shown here is derived from an EMBL/GenBank/DDBJ whole genome shotgun (WGS) entry which is preliminary data.</text>
</comment>
<name>A0A9D2CMQ2_9LACO</name>
<dbReference type="Proteomes" id="UP000824013">
    <property type="component" value="Unassembled WGS sequence"/>
</dbReference>
<organism evidence="1 2">
    <name type="scientific">Candidatus Companilactobacillus pullicola</name>
    <dbReference type="NCBI Taxonomy" id="2838523"/>
    <lineage>
        <taxon>Bacteria</taxon>
        <taxon>Bacillati</taxon>
        <taxon>Bacillota</taxon>
        <taxon>Bacilli</taxon>
        <taxon>Lactobacillales</taxon>
        <taxon>Lactobacillaceae</taxon>
        <taxon>Companilactobacillus</taxon>
    </lineage>
</organism>
<accession>A0A9D2CMQ2</accession>
<protein>
    <submittedName>
        <fullName evidence="1">Uncharacterized protein</fullName>
    </submittedName>
</protein>
<evidence type="ECO:0000313" key="2">
    <source>
        <dbReference type="Proteomes" id="UP000824013"/>
    </source>
</evidence>